<dbReference type="RefSeq" id="WP_379567537.1">
    <property type="nucleotide sequence ID" value="NZ_JBHSQK010000047.1"/>
</dbReference>
<dbReference type="SUPFAM" id="SSF53901">
    <property type="entry name" value="Thiolase-like"/>
    <property type="match status" value="1"/>
</dbReference>
<dbReference type="PIRSF" id="PIRSF000429">
    <property type="entry name" value="Ac-CoA_Ac_transf"/>
    <property type="match status" value="1"/>
</dbReference>
<name>A0ABW1ICA2_9PSEU</name>
<evidence type="ECO:0000313" key="3">
    <source>
        <dbReference type="Proteomes" id="UP001596119"/>
    </source>
</evidence>
<dbReference type="Gene3D" id="3.40.47.10">
    <property type="match status" value="1"/>
</dbReference>
<organism evidence="2 3">
    <name type="scientific">Pseudonocardia lutea</name>
    <dbReference type="NCBI Taxonomy" id="2172015"/>
    <lineage>
        <taxon>Bacteria</taxon>
        <taxon>Bacillati</taxon>
        <taxon>Actinomycetota</taxon>
        <taxon>Actinomycetes</taxon>
        <taxon>Pseudonocardiales</taxon>
        <taxon>Pseudonocardiaceae</taxon>
        <taxon>Pseudonocardia</taxon>
    </lineage>
</organism>
<dbReference type="CDD" id="cd00829">
    <property type="entry name" value="SCP-x_thiolase"/>
    <property type="match status" value="1"/>
</dbReference>
<dbReference type="Proteomes" id="UP001596119">
    <property type="component" value="Unassembled WGS sequence"/>
</dbReference>
<keyword evidence="3" id="KW-1185">Reference proteome</keyword>
<evidence type="ECO:0000259" key="1">
    <source>
        <dbReference type="Pfam" id="PF22691"/>
    </source>
</evidence>
<feature type="domain" description="Thiolase C-terminal" evidence="1">
    <location>
        <begin position="256"/>
        <end position="384"/>
    </location>
</feature>
<reference evidence="3" key="1">
    <citation type="journal article" date="2019" name="Int. J. Syst. Evol. Microbiol.">
        <title>The Global Catalogue of Microorganisms (GCM) 10K type strain sequencing project: providing services to taxonomists for standard genome sequencing and annotation.</title>
        <authorList>
            <consortium name="The Broad Institute Genomics Platform"/>
            <consortium name="The Broad Institute Genome Sequencing Center for Infectious Disease"/>
            <person name="Wu L."/>
            <person name="Ma J."/>
        </authorList>
    </citation>
    <scope>NUCLEOTIDE SEQUENCE [LARGE SCALE GENOMIC DNA]</scope>
    <source>
        <strain evidence="3">CGMCC 4.7397</strain>
    </source>
</reference>
<evidence type="ECO:0000313" key="2">
    <source>
        <dbReference type="EMBL" id="MFC5950403.1"/>
    </source>
</evidence>
<dbReference type="InterPro" id="IPR055140">
    <property type="entry name" value="Thiolase_C_2"/>
</dbReference>
<dbReference type="PANTHER" id="PTHR42870:SF1">
    <property type="entry name" value="NON-SPECIFIC LIPID-TRANSFER PROTEIN-LIKE 2"/>
    <property type="match status" value="1"/>
</dbReference>
<comment type="caution">
    <text evidence="2">The sequence shown here is derived from an EMBL/GenBank/DDBJ whole genome shotgun (WGS) entry which is preliminary data.</text>
</comment>
<proteinExistence type="predicted"/>
<dbReference type="EMBL" id="JBHSQK010000047">
    <property type="protein sequence ID" value="MFC5950403.1"/>
    <property type="molecule type" value="Genomic_DNA"/>
</dbReference>
<dbReference type="InterPro" id="IPR002155">
    <property type="entry name" value="Thiolase"/>
</dbReference>
<dbReference type="InterPro" id="IPR016039">
    <property type="entry name" value="Thiolase-like"/>
</dbReference>
<gene>
    <name evidence="2" type="ORF">ACFQH9_19220</name>
</gene>
<dbReference type="PANTHER" id="PTHR42870">
    <property type="entry name" value="ACETYL-COA C-ACETYLTRANSFERASE"/>
    <property type="match status" value="1"/>
</dbReference>
<sequence>MSDRRSPGLRDRAAVAGIGWTPYSKNSGVSTLELALRAISAALTDCGLTAADVDGLVTHGVGDSTPAATVGAALGVSDPHLLLDVWGGGSMSAATIGTAAMAVASGQAETVVCWRALNARSEFRMGGTGRAAPTLVEFQYQVPYGLFTPPQQYALVGRAYLEAAGAGAEDLGRVAITQRVHAALNPRAMMREPLDMETYLGSRWIAEPLRLFDCCLETDAAIAVVVTSAERARDLPQPPVLVAAAGTGGGHSLFSDDRPDWSVSAAADLAPRLYAKAGIGPDGIDVAELYDAFTPLVLMQLEDYGLAPRHGAPDLVASGATALGGKIPTNTHGGHLSEGYLHGLNHVAEAVIQLRGHAGERQVPGAATALCTGQPGYVSGVTSALILRSDR</sequence>
<protein>
    <submittedName>
        <fullName evidence="2">Lipid-transfer protein</fullName>
    </submittedName>
</protein>
<accession>A0ABW1ICA2</accession>
<dbReference type="Pfam" id="PF22691">
    <property type="entry name" value="Thiolase_C_1"/>
    <property type="match status" value="1"/>
</dbReference>